<sequence>KKSDHLYKIEKMKSVDRRLNQWKKKCNYKASALHRNTSLRSFHIKNDDFGPGEWDMINDLFIFFRDE</sequence>
<feature type="non-terminal residue" evidence="1">
    <location>
        <position position="67"/>
    </location>
</feature>
<dbReference type="Proteomes" id="UP000789405">
    <property type="component" value="Unassembled WGS sequence"/>
</dbReference>
<dbReference type="AlphaFoldDB" id="A0A9N9KFW3"/>
<dbReference type="EMBL" id="CAJVPY010067834">
    <property type="protein sequence ID" value="CAG8826349.1"/>
    <property type="molecule type" value="Genomic_DNA"/>
</dbReference>
<evidence type="ECO:0000313" key="2">
    <source>
        <dbReference type="Proteomes" id="UP000789405"/>
    </source>
</evidence>
<evidence type="ECO:0000313" key="1">
    <source>
        <dbReference type="EMBL" id="CAG8826349.1"/>
    </source>
</evidence>
<proteinExistence type="predicted"/>
<organism evidence="1 2">
    <name type="scientific">Dentiscutata erythropus</name>
    <dbReference type="NCBI Taxonomy" id="1348616"/>
    <lineage>
        <taxon>Eukaryota</taxon>
        <taxon>Fungi</taxon>
        <taxon>Fungi incertae sedis</taxon>
        <taxon>Mucoromycota</taxon>
        <taxon>Glomeromycotina</taxon>
        <taxon>Glomeromycetes</taxon>
        <taxon>Diversisporales</taxon>
        <taxon>Gigasporaceae</taxon>
        <taxon>Dentiscutata</taxon>
    </lineage>
</organism>
<name>A0A9N9KFW3_9GLOM</name>
<gene>
    <name evidence="1" type="ORF">DERYTH_LOCUS28064</name>
</gene>
<keyword evidence="2" id="KW-1185">Reference proteome</keyword>
<accession>A0A9N9KFW3</accession>
<reference evidence="1" key="1">
    <citation type="submission" date="2021-06" db="EMBL/GenBank/DDBJ databases">
        <authorList>
            <person name="Kallberg Y."/>
            <person name="Tangrot J."/>
            <person name="Rosling A."/>
        </authorList>
    </citation>
    <scope>NUCLEOTIDE SEQUENCE</scope>
    <source>
        <strain evidence="1">MA453B</strain>
    </source>
</reference>
<comment type="caution">
    <text evidence="1">The sequence shown here is derived from an EMBL/GenBank/DDBJ whole genome shotgun (WGS) entry which is preliminary data.</text>
</comment>
<feature type="non-terminal residue" evidence="1">
    <location>
        <position position="1"/>
    </location>
</feature>
<protein>
    <submittedName>
        <fullName evidence="1">22813_t:CDS:1</fullName>
    </submittedName>
</protein>